<keyword evidence="3" id="KW-1185">Reference proteome</keyword>
<dbReference type="CDD" id="cd06529">
    <property type="entry name" value="S24_LexA-like"/>
    <property type="match status" value="1"/>
</dbReference>
<dbReference type="Pfam" id="PF01381">
    <property type="entry name" value="HTH_3"/>
    <property type="match status" value="1"/>
</dbReference>
<dbReference type="eggNOG" id="COG1974">
    <property type="taxonomic scope" value="Bacteria"/>
</dbReference>
<evidence type="ECO:0000313" key="3">
    <source>
        <dbReference type="Proteomes" id="UP000013523"/>
    </source>
</evidence>
<evidence type="ECO:0000313" key="2">
    <source>
        <dbReference type="EMBL" id="AGK95599.1"/>
    </source>
</evidence>
<dbReference type="SUPFAM" id="SSF51306">
    <property type="entry name" value="LexA/Signal peptidase"/>
    <property type="match status" value="1"/>
</dbReference>
<dbReference type="PANTHER" id="PTHR33516:SF2">
    <property type="entry name" value="LEXA REPRESSOR-RELATED"/>
    <property type="match status" value="1"/>
</dbReference>
<dbReference type="STRING" id="86416.Clopa_0551"/>
<name>R4K4Z8_CLOPA</name>
<dbReference type="SUPFAM" id="SSF47413">
    <property type="entry name" value="lambda repressor-like DNA-binding domains"/>
    <property type="match status" value="1"/>
</dbReference>
<dbReference type="Gene3D" id="1.10.260.40">
    <property type="entry name" value="lambda repressor-like DNA-binding domains"/>
    <property type="match status" value="1"/>
</dbReference>
<dbReference type="PANTHER" id="PTHR33516">
    <property type="entry name" value="LEXA REPRESSOR"/>
    <property type="match status" value="1"/>
</dbReference>
<dbReference type="InterPro" id="IPR050077">
    <property type="entry name" value="LexA_repressor"/>
</dbReference>
<dbReference type="GO" id="GO:0003677">
    <property type="term" value="F:DNA binding"/>
    <property type="evidence" value="ECO:0007669"/>
    <property type="project" value="InterPro"/>
</dbReference>
<protein>
    <submittedName>
        <fullName evidence="2">SOS response transcriptional repressor, RecA-mediated autopeptidase</fullName>
    </submittedName>
</protein>
<dbReference type="AlphaFoldDB" id="R4K4Z8"/>
<sequence>MDIGNNIKMIRKEKGFTQKELALKAHLSRSYLADLENSRYNPSIDTLESISNALQTPLTYLMGESAKAIIDNKLADLNMTVEELSEKSGVPKLFFENLDNIQPEEQDYNHMNTIGRIINVQPRILCSALSKQEPPSYEGPRISAKEAFGDSPWINEDKIKESAAIYDTLNKDLSNIVNIPIVGVVRAGRPILAQDNVEGYLPTLKQFIDNDKDYFYLRVKGDSMDQEFKDGSLLLIEKTPCIENGQIGAVLIDSMEATVKKVVKNDNMITLIPMSNNSKYLPKMYDIQKDDIHIIGVVKQAVKIY</sequence>
<dbReference type="InterPro" id="IPR039418">
    <property type="entry name" value="LexA-like"/>
</dbReference>
<dbReference type="HOGENOM" id="CLU_066192_1_1_9"/>
<dbReference type="Pfam" id="PF00717">
    <property type="entry name" value="Peptidase_S24"/>
    <property type="match status" value="1"/>
</dbReference>
<accession>R4K4Z8</accession>
<dbReference type="PROSITE" id="PS50943">
    <property type="entry name" value="HTH_CROC1"/>
    <property type="match status" value="1"/>
</dbReference>
<dbReference type="RefSeq" id="WP_015613926.1">
    <property type="nucleotide sequence ID" value="NC_021182.1"/>
</dbReference>
<dbReference type="CDD" id="cd00093">
    <property type="entry name" value="HTH_XRE"/>
    <property type="match status" value="1"/>
</dbReference>
<dbReference type="EMBL" id="CP003261">
    <property type="protein sequence ID" value="AGK95599.1"/>
    <property type="molecule type" value="Genomic_DNA"/>
</dbReference>
<dbReference type="KEGG" id="cpas:Clopa_0551"/>
<dbReference type="SMART" id="SM00530">
    <property type="entry name" value="HTH_XRE"/>
    <property type="match status" value="1"/>
</dbReference>
<dbReference type="InterPro" id="IPR036286">
    <property type="entry name" value="LexA/Signal_pep-like_sf"/>
</dbReference>
<dbReference type="MEROPS" id="S24.001"/>
<dbReference type="InterPro" id="IPR001387">
    <property type="entry name" value="Cro/C1-type_HTH"/>
</dbReference>
<reference evidence="2 3" key="1">
    <citation type="submission" date="2012-01" db="EMBL/GenBank/DDBJ databases">
        <title>Complete sequence of chromosome of Clostridium pasteurianum BC1.</title>
        <authorList>
            <consortium name="US DOE Joint Genome Institute"/>
            <person name="Lucas S."/>
            <person name="Han J."/>
            <person name="Lapidus A."/>
            <person name="Cheng J.-F."/>
            <person name="Goodwin L."/>
            <person name="Pitluck S."/>
            <person name="Peters L."/>
            <person name="Mikhailova N."/>
            <person name="Teshima H."/>
            <person name="Detter J.C."/>
            <person name="Han C."/>
            <person name="Tapia R."/>
            <person name="Land M."/>
            <person name="Hauser L."/>
            <person name="Kyrpides N."/>
            <person name="Ivanova N."/>
            <person name="Pagani I."/>
            <person name="Dunn J."/>
            <person name="Taghavi S."/>
            <person name="Francis A."/>
            <person name="van der Lelie D."/>
            <person name="Woyke T."/>
        </authorList>
    </citation>
    <scope>NUCLEOTIDE SEQUENCE [LARGE SCALE GENOMIC DNA]</scope>
    <source>
        <strain evidence="2 3">BC1</strain>
    </source>
</reference>
<proteinExistence type="predicted"/>
<dbReference type="Gene3D" id="2.10.109.10">
    <property type="entry name" value="Umud Fragment, subunit A"/>
    <property type="match status" value="1"/>
</dbReference>
<evidence type="ECO:0000259" key="1">
    <source>
        <dbReference type="PROSITE" id="PS50943"/>
    </source>
</evidence>
<dbReference type="InterPro" id="IPR010982">
    <property type="entry name" value="Lambda_DNA-bd_dom_sf"/>
</dbReference>
<dbReference type="InterPro" id="IPR015927">
    <property type="entry name" value="Peptidase_S24_S26A/B/C"/>
</dbReference>
<dbReference type="Proteomes" id="UP000013523">
    <property type="component" value="Chromosome"/>
</dbReference>
<organism evidence="2 3">
    <name type="scientific">Clostridium pasteurianum BC1</name>
    <dbReference type="NCBI Taxonomy" id="86416"/>
    <lineage>
        <taxon>Bacteria</taxon>
        <taxon>Bacillati</taxon>
        <taxon>Bacillota</taxon>
        <taxon>Clostridia</taxon>
        <taxon>Eubacteriales</taxon>
        <taxon>Clostridiaceae</taxon>
        <taxon>Clostridium</taxon>
    </lineage>
</organism>
<dbReference type="PATRIC" id="fig|86416.3.peg.531"/>
<gene>
    <name evidence="2" type="ORF">Clopa_0551</name>
</gene>
<dbReference type="eggNOG" id="COG1396">
    <property type="taxonomic scope" value="Bacteria"/>
</dbReference>
<feature type="domain" description="HTH cro/C1-type" evidence="1">
    <location>
        <begin position="7"/>
        <end position="61"/>
    </location>
</feature>